<sequence>MRVTLAEHVKEAFAKVGEEIPIVSPPKPPPKSHPKHKRNVSDSEKRRLRNSSESSSASPATSKTPGKAPSPSKASSQDKKKKPPRPSKSKAVIPRRREPAPDQPLDYNVWRQGVSGQKASPLPPMQATTPAGCYQVSMQSSSKPVWGNGVDTKAPPLLTYELTGQDVQCWPQGKPTPTAERDLVLGLDFGTSTVKAVFGDSSLGRDGLSFAVPFRKDIGLASYLLPCRLYQHNDVFSLKRGGQVYSDLKLELLSNAVSVACQQRVVAFIALVIRQARAWLFTQHASVYQSSKIIWRLSVGLPSESHFSSREAILFELLGTAAWILAGSQTITLDTPNVASALSRARQLQEGQTPISHEDVEVSVVPEIAAQIYGYVASEQFDRDAPNDFMMVDVGAGTVDVSLFHVKPGRGRKWDFEFYTTVVEPYGTINLHRHRLDWWASAIQKDYSELGDLISAIAEGKKVSDIQAGLPGRLEDYFTDTKISFTKPADHVDTIFYQKVFSQVCHYGYWQAFNGHLTRDDLKNLPVYLCGGGSRHTLYQKLKQANDHPSFCSWMKLDFRVLNIPSNLDAPSLSHQEFDRLSVAYGLSFLEVGKVVKAIPHPKTRPVSSETWRDNYIDK</sequence>
<gene>
    <name evidence="2" type="ORF">PS928_05636</name>
</gene>
<organism evidence="2 3">
    <name type="scientific">Pseudomonas fluorescens</name>
    <dbReference type="NCBI Taxonomy" id="294"/>
    <lineage>
        <taxon>Bacteria</taxon>
        <taxon>Pseudomonadati</taxon>
        <taxon>Pseudomonadota</taxon>
        <taxon>Gammaproteobacteria</taxon>
        <taxon>Pseudomonadales</taxon>
        <taxon>Pseudomonadaceae</taxon>
        <taxon>Pseudomonas</taxon>
    </lineage>
</organism>
<proteinExistence type="predicted"/>
<feature type="region of interest" description="Disordered" evidence="1">
    <location>
        <begin position="13"/>
        <end position="108"/>
    </location>
</feature>
<dbReference type="OrthoDB" id="5464671at2"/>
<name>A0A5E7VMQ1_PSEFL</name>
<evidence type="ECO:0000313" key="3">
    <source>
        <dbReference type="Proteomes" id="UP000381378"/>
    </source>
</evidence>
<dbReference type="EMBL" id="CABVJF010000029">
    <property type="protein sequence ID" value="VVQ23854.1"/>
    <property type="molecule type" value="Genomic_DNA"/>
</dbReference>
<dbReference type="RefSeq" id="WP_150787872.1">
    <property type="nucleotide sequence ID" value="NZ_CABVJF010000029.1"/>
</dbReference>
<feature type="compositionally biased region" description="Low complexity" evidence="1">
    <location>
        <begin position="51"/>
        <end position="75"/>
    </location>
</feature>
<feature type="compositionally biased region" description="Basic residues" evidence="1">
    <location>
        <begin position="79"/>
        <end position="88"/>
    </location>
</feature>
<dbReference type="Proteomes" id="UP000381378">
    <property type="component" value="Unassembled WGS sequence"/>
</dbReference>
<evidence type="ECO:0000313" key="2">
    <source>
        <dbReference type="EMBL" id="VVQ23854.1"/>
    </source>
</evidence>
<dbReference type="SUPFAM" id="SSF53067">
    <property type="entry name" value="Actin-like ATPase domain"/>
    <property type="match status" value="1"/>
</dbReference>
<dbReference type="InterPro" id="IPR043129">
    <property type="entry name" value="ATPase_NBD"/>
</dbReference>
<reference evidence="2 3" key="1">
    <citation type="submission" date="2019-09" db="EMBL/GenBank/DDBJ databases">
        <authorList>
            <person name="Chandra G."/>
            <person name="Truman W A."/>
        </authorList>
    </citation>
    <scope>NUCLEOTIDE SEQUENCE [LARGE SCALE GENOMIC DNA]</scope>
    <source>
        <strain evidence="2">PS928</strain>
    </source>
</reference>
<accession>A0A5E7VMQ1</accession>
<protein>
    <submittedName>
        <fullName evidence="2">Uncharacterized protein</fullName>
    </submittedName>
</protein>
<dbReference type="AlphaFoldDB" id="A0A5E7VMQ1"/>
<evidence type="ECO:0000256" key="1">
    <source>
        <dbReference type="SAM" id="MobiDB-lite"/>
    </source>
</evidence>